<protein>
    <submittedName>
        <fullName evidence="2">Uncharacterized protein</fullName>
    </submittedName>
</protein>
<evidence type="ECO:0000313" key="2">
    <source>
        <dbReference type="EMBL" id="KAK5964354.1"/>
    </source>
</evidence>
<keyword evidence="1" id="KW-1133">Transmembrane helix</keyword>
<organism evidence="2 3">
    <name type="scientific">Trichostrongylus colubriformis</name>
    <name type="common">Black scour worm</name>
    <dbReference type="NCBI Taxonomy" id="6319"/>
    <lineage>
        <taxon>Eukaryota</taxon>
        <taxon>Metazoa</taxon>
        <taxon>Ecdysozoa</taxon>
        <taxon>Nematoda</taxon>
        <taxon>Chromadorea</taxon>
        <taxon>Rhabditida</taxon>
        <taxon>Rhabditina</taxon>
        <taxon>Rhabditomorpha</taxon>
        <taxon>Strongyloidea</taxon>
        <taxon>Trichostrongylidae</taxon>
        <taxon>Trichostrongylus</taxon>
    </lineage>
</organism>
<feature type="transmembrane region" description="Helical" evidence="1">
    <location>
        <begin position="21"/>
        <end position="39"/>
    </location>
</feature>
<accession>A0AAN8ITF8</accession>
<comment type="caution">
    <text evidence="2">The sequence shown here is derived from an EMBL/GenBank/DDBJ whole genome shotgun (WGS) entry which is preliminary data.</text>
</comment>
<proteinExistence type="predicted"/>
<reference evidence="2 3" key="1">
    <citation type="submission" date="2019-10" db="EMBL/GenBank/DDBJ databases">
        <title>Assembly and Annotation for the nematode Trichostrongylus colubriformis.</title>
        <authorList>
            <person name="Martin J."/>
        </authorList>
    </citation>
    <scope>NUCLEOTIDE SEQUENCE [LARGE SCALE GENOMIC DNA]</scope>
    <source>
        <strain evidence="2">G859</strain>
        <tissue evidence="2">Whole worm</tissue>
    </source>
</reference>
<gene>
    <name evidence="2" type="ORF">GCK32_016657</name>
</gene>
<name>A0AAN8ITF8_TRICO</name>
<dbReference type="AlphaFoldDB" id="A0AAN8ITF8"/>
<keyword evidence="1" id="KW-0472">Membrane</keyword>
<dbReference type="InterPro" id="IPR019425">
    <property type="entry name" value="7TM_GPCR_serpentine_rcpt_Srt"/>
</dbReference>
<dbReference type="PANTHER" id="PTHR23021">
    <property type="entry name" value="SERPENTINE RECEPTOR, CLASS T"/>
    <property type="match status" value="1"/>
</dbReference>
<evidence type="ECO:0000256" key="1">
    <source>
        <dbReference type="SAM" id="Phobius"/>
    </source>
</evidence>
<feature type="transmembrane region" description="Helical" evidence="1">
    <location>
        <begin position="45"/>
        <end position="65"/>
    </location>
</feature>
<keyword evidence="1" id="KW-0812">Transmembrane</keyword>
<sequence length="69" mass="7888">MEIIYGLCLIGMVRGNLLETPCYCIMFFNGFIDIMDIIIGSFLTAYFHFNGTVFCSSFALSWFVGHISW</sequence>
<evidence type="ECO:0000313" key="3">
    <source>
        <dbReference type="Proteomes" id="UP001331761"/>
    </source>
</evidence>
<dbReference type="EMBL" id="WIXE01025913">
    <property type="protein sequence ID" value="KAK5964354.1"/>
    <property type="molecule type" value="Genomic_DNA"/>
</dbReference>
<keyword evidence="3" id="KW-1185">Reference proteome</keyword>
<dbReference type="Pfam" id="PF10321">
    <property type="entry name" value="7TM_GPCR_Srt"/>
    <property type="match status" value="1"/>
</dbReference>
<dbReference type="Proteomes" id="UP001331761">
    <property type="component" value="Unassembled WGS sequence"/>
</dbReference>